<dbReference type="EMBL" id="VJMJ01000285">
    <property type="protein sequence ID" value="KAF0724054.1"/>
    <property type="molecule type" value="Genomic_DNA"/>
</dbReference>
<dbReference type="GO" id="GO:0032259">
    <property type="term" value="P:methylation"/>
    <property type="evidence" value="ECO:0007669"/>
    <property type="project" value="UniProtKB-KW"/>
</dbReference>
<dbReference type="VEuPathDB" id="FungiDB:AeMF1_003397"/>
<gene>
    <name evidence="10" type="ORF">Ae201684_017162</name>
</gene>
<evidence type="ECO:0000313" key="10">
    <source>
        <dbReference type="EMBL" id="KAF0724054.1"/>
    </source>
</evidence>
<evidence type="ECO:0000256" key="5">
    <source>
        <dbReference type="ARBA" id="ARBA00022679"/>
    </source>
</evidence>
<evidence type="ECO:0000256" key="6">
    <source>
        <dbReference type="ARBA" id="ARBA00022691"/>
    </source>
</evidence>
<accession>A0A6G0W9P5</accession>
<dbReference type="GO" id="GO:0005634">
    <property type="term" value="C:nucleus"/>
    <property type="evidence" value="ECO:0007669"/>
    <property type="project" value="UniProtKB-SubCell"/>
</dbReference>
<comment type="subcellular location">
    <subcellularLocation>
        <location evidence="2">Chromosome</location>
    </subcellularLocation>
    <subcellularLocation>
        <location evidence="1">Nucleus</location>
    </subcellularLocation>
</comment>
<keyword evidence="5" id="KW-0808">Transferase</keyword>
<keyword evidence="3" id="KW-0158">Chromosome</keyword>
<evidence type="ECO:0000256" key="8">
    <source>
        <dbReference type="SAM" id="Coils"/>
    </source>
</evidence>
<proteinExistence type="predicted"/>
<protein>
    <recommendedName>
        <fullName evidence="9">SET domain-containing protein</fullName>
    </recommendedName>
</protein>
<evidence type="ECO:0000256" key="3">
    <source>
        <dbReference type="ARBA" id="ARBA00022454"/>
    </source>
</evidence>
<organism evidence="10 11">
    <name type="scientific">Aphanomyces euteiches</name>
    <dbReference type="NCBI Taxonomy" id="100861"/>
    <lineage>
        <taxon>Eukaryota</taxon>
        <taxon>Sar</taxon>
        <taxon>Stramenopiles</taxon>
        <taxon>Oomycota</taxon>
        <taxon>Saprolegniomycetes</taxon>
        <taxon>Saprolegniales</taxon>
        <taxon>Verrucalvaceae</taxon>
        <taxon>Aphanomyces</taxon>
    </lineage>
</organism>
<feature type="coiled-coil region" evidence="8">
    <location>
        <begin position="157"/>
        <end position="211"/>
    </location>
</feature>
<dbReference type="Proteomes" id="UP000481153">
    <property type="component" value="Unassembled WGS sequence"/>
</dbReference>
<dbReference type="GO" id="GO:0008168">
    <property type="term" value="F:methyltransferase activity"/>
    <property type="evidence" value="ECO:0007669"/>
    <property type="project" value="UniProtKB-KW"/>
</dbReference>
<evidence type="ECO:0000256" key="1">
    <source>
        <dbReference type="ARBA" id="ARBA00004123"/>
    </source>
</evidence>
<evidence type="ECO:0000259" key="9">
    <source>
        <dbReference type="PROSITE" id="PS50280"/>
    </source>
</evidence>
<dbReference type="VEuPathDB" id="FungiDB:AeMF1_020277"/>
<dbReference type="PROSITE" id="PS50280">
    <property type="entry name" value="SET"/>
    <property type="match status" value="1"/>
</dbReference>
<keyword evidence="11" id="KW-1185">Reference proteome</keyword>
<comment type="caution">
    <text evidence="10">The sequence shown here is derived from an EMBL/GenBank/DDBJ whole genome shotgun (WGS) entry which is preliminary data.</text>
</comment>
<evidence type="ECO:0000256" key="2">
    <source>
        <dbReference type="ARBA" id="ARBA00004286"/>
    </source>
</evidence>
<keyword evidence="8" id="KW-0175">Coiled coil</keyword>
<dbReference type="SUPFAM" id="SSF82199">
    <property type="entry name" value="SET domain"/>
    <property type="match status" value="1"/>
</dbReference>
<feature type="domain" description="SET" evidence="9">
    <location>
        <begin position="365"/>
        <end position="468"/>
    </location>
</feature>
<sequence length="499" mass="55685">MGTALSTFDKWCKNGETINHMQDTTKKHLVLRPKKRPKYDKHKRPSDEREAILYDWLQQAPKPIDHKAMRAKALELWPEYRDETLKMQDARKFPQILEDSGNHDTTSVELLQDCTSDDSVDPRSTQAAADRAAAEAAARQATVDLAAAQMATEQAAIDRAAAKAAAAQAAADREAAEKLATERAEANRLTLARLEAERHAAERRAAEHIAAERDAAQRVATGRATAGLKASLANKLAPTSTQVPIIDLSNQGSPTVRRANTRKTSNMYPAANPDDLASHYDHILENKFPKTLSSAALPRRLAKVSLGVKNKRGVYNDHCSRCSARSPCVNFNICENIQSKAECASNRCMAGKFCKNNAIQNHRFPPTTVVIDPDTKIIEYVGERISKDEFLRQKSLPGPDSWYLAQVARELSDMYVDARKMGNFSRFINHSCNPNCRVETWWVDKKPRLMVVARHDLPKNTTLTVYYMDPTWNFEACLCGICDGSYLPPPDDSYSDISE</sequence>
<keyword evidence="7" id="KW-0539">Nucleus</keyword>
<dbReference type="Gene3D" id="2.170.270.10">
    <property type="entry name" value="SET domain"/>
    <property type="match status" value="1"/>
</dbReference>
<dbReference type="InterPro" id="IPR001214">
    <property type="entry name" value="SET_dom"/>
</dbReference>
<dbReference type="InterPro" id="IPR050777">
    <property type="entry name" value="SET2_Histone-Lys_MeTrsfase"/>
</dbReference>
<reference evidence="10 11" key="1">
    <citation type="submission" date="2019-07" db="EMBL/GenBank/DDBJ databases">
        <title>Genomics analysis of Aphanomyces spp. identifies a new class of oomycete effector associated with host adaptation.</title>
        <authorList>
            <person name="Gaulin E."/>
        </authorList>
    </citation>
    <scope>NUCLEOTIDE SEQUENCE [LARGE SCALE GENOMIC DNA]</scope>
    <source>
        <strain evidence="10 11">ATCC 201684</strain>
    </source>
</reference>
<evidence type="ECO:0000313" key="11">
    <source>
        <dbReference type="Proteomes" id="UP000481153"/>
    </source>
</evidence>
<dbReference type="PANTHER" id="PTHR22884">
    <property type="entry name" value="SET DOMAIN PROTEINS"/>
    <property type="match status" value="1"/>
</dbReference>
<evidence type="ECO:0000256" key="4">
    <source>
        <dbReference type="ARBA" id="ARBA00022603"/>
    </source>
</evidence>
<keyword evidence="4" id="KW-0489">Methyltransferase</keyword>
<dbReference type="SMART" id="SM00317">
    <property type="entry name" value="SET"/>
    <property type="match status" value="1"/>
</dbReference>
<name>A0A6G0W9P5_9STRA</name>
<dbReference type="InterPro" id="IPR046341">
    <property type="entry name" value="SET_dom_sf"/>
</dbReference>
<keyword evidence="6" id="KW-0949">S-adenosyl-L-methionine</keyword>
<dbReference type="Pfam" id="PF00856">
    <property type="entry name" value="SET"/>
    <property type="match status" value="1"/>
</dbReference>
<dbReference type="GO" id="GO:0005694">
    <property type="term" value="C:chromosome"/>
    <property type="evidence" value="ECO:0007669"/>
    <property type="project" value="UniProtKB-SubCell"/>
</dbReference>
<dbReference type="AlphaFoldDB" id="A0A6G0W9P5"/>
<evidence type="ECO:0000256" key="7">
    <source>
        <dbReference type="ARBA" id="ARBA00023242"/>
    </source>
</evidence>